<evidence type="ECO:0000256" key="8">
    <source>
        <dbReference type="HAMAP-Rule" id="MF_00473"/>
    </source>
</evidence>
<dbReference type="GO" id="GO:0048029">
    <property type="term" value="F:monosaccharide binding"/>
    <property type="evidence" value="ECO:0007669"/>
    <property type="project" value="TreeGrafter"/>
</dbReference>
<evidence type="ECO:0000256" key="1">
    <source>
        <dbReference type="ARBA" id="ARBA00004926"/>
    </source>
</evidence>
<dbReference type="CDD" id="cd05015">
    <property type="entry name" value="SIS_PGI_1"/>
    <property type="match status" value="1"/>
</dbReference>
<dbReference type="GO" id="GO:0004347">
    <property type="term" value="F:glucose-6-phosphate isomerase activity"/>
    <property type="evidence" value="ECO:0007669"/>
    <property type="project" value="UniProtKB-UniRule"/>
</dbReference>
<dbReference type="EMBL" id="PKGS01000001">
    <property type="protein sequence ID" value="PKZ17505.1"/>
    <property type="molecule type" value="Genomic_DNA"/>
</dbReference>
<dbReference type="GO" id="GO:0097367">
    <property type="term" value="F:carbohydrate derivative binding"/>
    <property type="evidence" value="ECO:0007669"/>
    <property type="project" value="InterPro"/>
</dbReference>
<keyword evidence="4 8" id="KW-0963">Cytoplasm</keyword>
<dbReference type="PRINTS" id="PR00662">
    <property type="entry name" value="G6PISOMERASE"/>
</dbReference>
<proteinExistence type="inferred from homology"/>
<evidence type="ECO:0000313" key="10">
    <source>
        <dbReference type="EMBL" id="PKZ17505.1"/>
    </source>
</evidence>
<dbReference type="Proteomes" id="UP000234335">
    <property type="component" value="Unassembled WGS sequence"/>
</dbReference>
<feature type="active site" description="Proton donor" evidence="8">
    <location>
        <position position="277"/>
    </location>
</feature>
<comment type="caution">
    <text evidence="10">The sequence shown here is derived from an EMBL/GenBank/DDBJ whole genome shotgun (WGS) entry which is preliminary data.</text>
</comment>
<dbReference type="HAMAP" id="MF_00473">
    <property type="entry name" value="G6P_isomerase"/>
    <property type="match status" value="1"/>
</dbReference>
<dbReference type="GO" id="GO:0006096">
    <property type="term" value="P:glycolytic process"/>
    <property type="evidence" value="ECO:0007669"/>
    <property type="project" value="UniProtKB-UniRule"/>
</dbReference>
<dbReference type="UniPathway" id="UPA00109">
    <property type="reaction ID" value="UER00181"/>
</dbReference>
<dbReference type="NCBIfam" id="NF010697">
    <property type="entry name" value="PRK14097.1"/>
    <property type="match status" value="1"/>
</dbReference>
<evidence type="ECO:0000256" key="5">
    <source>
        <dbReference type="ARBA" id="ARBA00023152"/>
    </source>
</evidence>
<sequence length="427" mass="47984">MKVDYTNVNLDKLDNYKQKALDAFDTLMDGSGEGADFLGWIDRPVDYEKEEFDRIKKAAEKIQSDSDVLVSIGIGGSYLGIKAIDFALDNYFESNKKVKLIYAGNQISGQYMAELLDYLKDKDYSLNVISKSGTTTEPAIAFRFLKEALEEKYGKEEAKDRIYATTDRKKGALKDLATKEGYQTFVVPDDIGGRFSVISAVGLLPLAANGIDIDEFMAGFKAGREKYTKADFENNDAIKYAAIRNMLYEDGKAIEVLVNYEPKLQYIAEWWKQLFAESEGKDGEGLFPVSVNNSTDLHSLGQMIQDGRRNLFETVLEIENYDNDIEIKEDIDNLDGLNYLAGKTMNYVNTQAMEGTTIAHVKGNVPNIRIKIENVSAKTLAELFYFFEITVGVSGYMMGINPFNQPGVEEYKAQMFKLLGKPGYENK</sequence>
<evidence type="ECO:0000256" key="9">
    <source>
        <dbReference type="RuleBase" id="RU000612"/>
    </source>
</evidence>
<dbReference type="CDD" id="cd05016">
    <property type="entry name" value="SIS_PGI_2"/>
    <property type="match status" value="1"/>
</dbReference>
<keyword evidence="11" id="KW-1185">Reference proteome</keyword>
<evidence type="ECO:0000256" key="3">
    <source>
        <dbReference type="ARBA" id="ARBA00022432"/>
    </source>
</evidence>
<comment type="pathway">
    <text evidence="1 8 9">Carbohydrate degradation; glycolysis; D-glyceraldehyde 3-phosphate and glycerone phosphate from D-glucose: step 2/4.</text>
</comment>
<accession>A0A2I1MBJ3</accession>
<dbReference type="InterPro" id="IPR046348">
    <property type="entry name" value="SIS_dom_sf"/>
</dbReference>
<comment type="similarity">
    <text evidence="2 8 9">Belongs to the GPI family.</text>
</comment>
<organism evidence="10 11">
    <name type="scientific">Anaerococcus octavius</name>
    <dbReference type="NCBI Taxonomy" id="54007"/>
    <lineage>
        <taxon>Bacteria</taxon>
        <taxon>Bacillati</taxon>
        <taxon>Bacillota</taxon>
        <taxon>Tissierellia</taxon>
        <taxon>Tissierellales</taxon>
        <taxon>Peptoniphilaceae</taxon>
        <taxon>Anaerococcus</taxon>
    </lineage>
</organism>
<dbReference type="InterPro" id="IPR035482">
    <property type="entry name" value="SIS_PGI_2"/>
</dbReference>
<dbReference type="PROSITE" id="PS51463">
    <property type="entry name" value="P_GLUCOSE_ISOMERASE_3"/>
    <property type="match status" value="1"/>
</dbReference>
<keyword evidence="3 8" id="KW-0312">Gluconeogenesis</keyword>
<dbReference type="Gene3D" id="3.40.50.10490">
    <property type="entry name" value="Glucose-6-phosphate isomerase like protein, domain 1"/>
    <property type="match status" value="2"/>
</dbReference>
<dbReference type="PANTHER" id="PTHR11469:SF1">
    <property type="entry name" value="GLUCOSE-6-PHOSPHATE ISOMERASE"/>
    <property type="match status" value="1"/>
</dbReference>
<keyword evidence="6 8" id="KW-0413">Isomerase</keyword>
<dbReference type="SUPFAM" id="SSF53697">
    <property type="entry name" value="SIS domain"/>
    <property type="match status" value="1"/>
</dbReference>
<comment type="catalytic activity">
    <reaction evidence="7 8 9">
        <text>alpha-D-glucose 6-phosphate = beta-D-fructose 6-phosphate</text>
        <dbReference type="Rhea" id="RHEA:11816"/>
        <dbReference type="ChEBI" id="CHEBI:57634"/>
        <dbReference type="ChEBI" id="CHEBI:58225"/>
        <dbReference type="EC" id="5.3.1.9"/>
    </reaction>
</comment>
<dbReference type="RefSeq" id="WP_101539665.1">
    <property type="nucleotide sequence ID" value="NZ_PKGS01000001.1"/>
</dbReference>
<name>A0A2I1MBJ3_9FIRM</name>
<gene>
    <name evidence="8" type="primary">pgi</name>
    <name evidence="10" type="ORF">CYJ34_01990</name>
</gene>
<dbReference type="UniPathway" id="UPA00138"/>
<evidence type="ECO:0000256" key="4">
    <source>
        <dbReference type="ARBA" id="ARBA00022490"/>
    </source>
</evidence>
<dbReference type="FunFam" id="3.40.50.10490:FF:000016">
    <property type="entry name" value="Glucose-6-phosphate isomerase"/>
    <property type="match status" value="1"/>
</dbReference>
<keyword evidence="5 8" id="KW-0324">Glycolysis</keyword>
<dbReference type="PROSITE" id="PS00174">
    <property type="entry name" value="P_GLUCOSE_ISOMERASE_2"/>
    <property type="match status" value="1"/>
</dbReference>
<comment type="subcellular location">
    <subcellularLocation>
        <location evidence="8">Cytoplasm</location>
    </subcellularLocation>
</comment>
<comment type="pathway">
    <text evidence="8">Carbohydrate biosynthesis; gluconeogenesis.</text>
</comment>
<evidence type="ECO:0000313" key="11">
    <source>
        <dbReference type="Proteomes" id="UP000234335"/>
    </source>
</evidence>
<comment type="function">
    <text evidence="8">Catalyzes the reversible isomerization of glucose-6-phosphate to fructose-6-phosphate.</text>
</comment>
<reference evidence="10 11" key="1">
    <citation type="submission" date="2017-12" db="EMBL/GenBank/DDBJ databases">
        <title>Phylogenetic diversity of female urinary microbiome.</title>
        <authorList>
            <person name="Thomas-White K."/>
            <person name="Wolfe A.J."/>
        </authorList>
    </citation>
    <scope>NUCLEOTIDE SEQUENCE [LARGE SCALE GENOMIC DNA]</scope>
    <source>
        <strain evidence="10 11">UMB0119</strain>
    </source>
</reference>
<dbReference type="FunFam" id="3.40.50.10490:FF:000015">
    <property type="entry name" value="Glucose-6-phosphate isomerase"/>
    <property type="match status" value="1"/>
</dbReference>
<dbReference type="GO" id="GO:0051156">
    <property type="term" value="P:glucose 6-phosphate metabolic process"/>
    <property type="evidence" value="ECO:0007669"/>
    <property type="project" value="TreeGrafter"/>
</dbReference>
<evidence type="ECO:0000256" key="2">
    <source>
        <dbReference type="ARBA" id="ARBA00006604"/>
    </source>
</evidence>
<evidence type="ECO:0000256" key="6">
    <source>
        <dbReference type="ARBA" id="ARBA00023235"/>
    </source>
</evidence>
<dbReference type="EC" id="5.3.1.9" evidence="8"/>
<dbReference type="InterPro" id="IPR018189">
    <property type="entry name" value="Phosphoglucose_isomerase_CS"/>
</dbReference>
<dbReference type="PANTHER" id="PTHR11469">
    <property type="entry name" value="GLUCOSE-6-PHOSPHATE ISOMERASE"/>
    <property type="match status" value="1"/>
</dbReference>
<protein>
    <recommendedName>
        <fullName evidence="8">Glucose-6-phosphate isomerase</fullName>
        <shortName evidence="8">GPI</shortName>
        <ecNumber evidence="8">5.3.1.9</ecNumber>
    </recommendedName>
    <alternativeName>
        <fullName evidence="8">Phosphoglucose isomerase</fullName>
        <shortName evidence="8">PGI</shortName>
    </alternativeName>
    <alternativeName>
        <fullName evidence="8">Phosphohexose isomerase</fullName>
        <shortName evidence="8">PHI</shortName>
    </alternativeName>
</protein>
<dbReference type="AlphaFoldDB" id="A0A2I1MBJ3"/>
<dbReference type="PROSITE" id="PS00765">
    <property type="entry name" value="P_GLUCOSE_ISOMERASE_1"/>
    <property type="match status" value="1"/>
</dbReference>
<dbReference type="InterPro" id="IPR001672">
    <property type="entry name" value="G6P_Isomerase"/>
</dbReference>
<dbReference type="InterPro" id="IPR035476">
    <property type="entry name" value="SIS_PGI_1"/>
</dbReference>
<dbReference type="GO" id="GO:0006094">
    <property type="term" value="P:gluconeogenesis"/>
    <property type="evidence" value="ECO:0007669"/>
    <property type="project" value="UniProtKB-UniRule"/>
</dbReference>
<dbReference type="GO" id="GO:0005829">
    <property type="term" value="C:cytosol"/>
    <property type="evidence" value="ECO:0007669"/>
    <property type="project" value="TreeGrafter"/>
</dbReference>
<dbReference type="Pfam" id="PF00342">
    <property type="entry name" value="PGI"/>
    <property type="match status" value="1"/>
</dbReference>
<feature type="active site" evidence="8">
    <location>
        <position position="412"/>
    </location>
</feature>
<evidence type="ECO:0000256" key="7">
    <source>
        <dbReference type="ARBA" id="ARBA00029321"/>
    </source>
</evidence>
<comment type="caution">
    <text evidence="8">Lacks conserved residue(s) required for the propagation of feature annotation.</text>
</comment>